<comment type="caution">
    <text evidence="2">The sequence shown here is derived from an EMBL/GenBank/DDBJ whole genome shotgun (WGS) entry which is preliminary data.</text>
</comment>
<evidence type="ECO:0000313" key="2">
    <source>
        <dbReference type="EMBL" id="MPN14093.1"/>
    </source>
</evidence>
<sequence>MSVDYHVVINNLKGKIELLISRYEQVVAENQRLSAELDSCKSALDTSTNNVKELEEKVNKLQLGEAFKASSQDVKEAKQKINRIVKEIDKCIALLND</sequence>
<name>A0A645FPH2_9ZZZZ</name>
<feature type="coiled-coil region" evidence="1">
    <location>
        <begin position="9"/>
        <end position="94"/>
    </location>
</feature>
<dbReference type="Gene3D" id="1.10.287.1490">
    <property type="match status" value="1"/>
</dbReference>
<accession>A0A645FPH2</accession>
<keyword evidence="1" id="KW-0175">Coiled coil</keyword>
<reference evidence="2" key="1">
    <citation type="submission" date="2019-08" db="EMBL/GenBank/DDBJ databases">
        <authorList>
            <person name="Kucharzyk K."/>
            <person name="Murdoch R.W."/>
            <person name="Higgins S."/>
            <person name="Loffler F."/>
        </authorList>
    </citation>
    <scope>NUCLEOTIDE SEQUENCE</scope>
</reference>
<proteinExistence type="predicted"/>
<evidence type="ECO:0000256" key="1">
    <source>
        <dbReference type="SAM" id="Coils"/>
    </source>
</evidence>
<dbReference type="EMBL" id="VSSQ01060686">
    <property type="protein sequence ID" value="MPN14093.1"/>
    <property type="molecule type" value="Genomic_DNA"/>
</dbReference>
<dbReference type="AlphaFoldDB" id="A0A645FPH2"/>
<organism evidence="2">
    <name type="scientific">bioreactor metagenome</name>
    <dbReference type="NCBI Taxonomy" id="1076179"/>
    <lineage>
        <taxon>unclassified sequences</taxon>
        <taxon>metagenomes</taxon>
        <taxon>ecological metagenomes</taxon>
    </lineage>
</organism>
<protein>
    <submittedName>
        <fullName evidence="2">Uncharacterized protein</fullName>
    </submittedName>
</protein>
<gene>
    <name evidence="2" type="ORF">SDC9_161419</name>
</gene>